<feature type="signal peptide" evidence="2">
    <location>
        <begin position="1"/>
        <end position="24"/>
    </location>
</feature>
<organism evidence="3 4">
    <name type="scientific">Bodo saltans</name>
    <name type="common">Flagellated protozoan</name>
    <dbReference type="NCBI Taxonomy" id="75058"/>
    <lineage>
        <taxon>Eukaryota</taxon>
        <taxon>Discoba</taxon>
        <taxon>Euglenozoa</taxon>
        <taxon>Kinetoplastea</taxon>
        <taxon>Metakinetoplastina</taxon>
        <taxon>Eubodonida</taxon>
        <taxon>Bodonidae</taxon>
        <taxon>Bodo</taxon>
    </lineage>
</organism>
<keyword evidence="1" id="KW-1133">Transmembrane helix</keyword>
<keyword evidence="4" id="KW-1185">Reference proteome</keyword>
<gene>
    <name evidence="3" type="ORF">BSAL_71875</name>
</gene>
<protein>
    <submittedName>
        <fullName evidence="3">Membrane-associated protein, putative</fullName>
    </submittedName>
</protein>
<dbReference type="SUPFAM" id="SSF63829">
    <property type="entry name" value="Calcium-dependent phosphotriesterase"/>
    <property type="match status" value="1"/>
</dbReference>
<evidence type="ECO:0000313" key="4">
    <source>
        <dbReference type="Proteomes" id="UP000051952"/>
    </source>
</evidence>
<sequence length="513" mass="55973">MMTVTTMLIVTVAVFVYATHTTFAACPANGNTHVLYATTNMGANIASFSTSGDFLGYVIDPQSFPADYRVDKLRSIVHGPDGNLYVTSARGPYSKIFAVSGNGVINGTLNRGCTRNFLFEVASIGPENPYMDHPYGMLFHPEDGSIFVSNQNTVTVTRYVRVHASGTKTGGGGSATTKHSDDTPLWKVAPLSRAIRDGMRLNVTIQPNSGLFASINHLSYTMNSVRGIALSPLLPRRLVEGSNYNTMTVGDLETSPTRYYLLVCDVVSSAVLVFSATTGEFVFSLSVPSPIQVAFPHEAFRLFPSVAAQGQNPVRPTTSPISTNPLFIYVTSKDDGMMYKVPFRVGGEKKMILLTKPETGKSLSGIYENAGHGVMYVADRNGRKISVYSTPHPSGTRKNSAGEVEIVEETDFVGNFQVGLSDQPEFLLLTQVETQSKLPRCYELTPDGLLRYTALCTALDLWIGVAVCVAVSWLLFTLRKWGLRQIYGADAAKQRRISVFQALEEENERQDSA</sequence>
<dbReference type="OrthoDB" id="270901at2759"/>
<feature type="transmembrane region" description="Helical" evidence="1">
    <location>
        <begin position="449"/>
        <end position="476"/>
    </location>
</feature>
<dbReference type="AlphaFoldDB" id="A0A0S4ISR8"/>
<keyword evidence="2" id="KW-0732">Signal</keyword>
<reference evidence="4" key="1">
    <citation type="submission" date="2015-09" db="EMBL/GenBank/DDBJ databases">
        <authorList>
            <consortium name="Pathogen Informatics"/>
        </authorList>
    </citation>
    <scope>NUCLEOTIDE SEQUENCE [LARGE SCALE GENOMIC DNA]</scope>
    <source>
        <strain evidence="4">Lake Konstanz</strain>
    </source>
</reference>
<keyword evidence="1" id="KW-0812">Transmembrane</keyword>
<accession>A0A0S4ISR8</accession>
<dbReference type="Proteomes" id="UP000051952">
    <property type="component" value="Unassembled WGS sequence"/>
</dbReference>
<dbReference type="VEuPathDB" id="TriTrypDB:BSAL_71875"/>
<dbReference type="EMBL" id="CYKH01000567">
    <property type="protein sequence ID" value="CUG06178.1"/>
    <property type="molecule type" value="Genomic_DNA"/>
</dbReference>
<name>A0A0S4ISR8_BODSA</name>
<proteinExistence type="predicted"/>
<evidence type="ECO:0000256" key="2">
    <source>
        <dbReference type="SAM" id="SignalP"/>
    </source>
</evidence>
<evidence type="ECO:0000313" key="3">
    <source>
        <dbReference type="EMBL" id="CUG06178.1"/>
    </source>
</evidence>
<feature type="chain" id="PRO_5006621596" evidence="2">
    <location>
        <begin position="25"/>
        <end position="513"/>
    </location>
</feature>
<dbReference type="OMA" id="IPFCYEL"/>
<keyword evidence="1" id="KW-0472">Membrane</keyword>
<evidence type="ECO:0000256" key="1">
    <source>
        <dbReference type="SAM" id="Phobius"/>
    </source>
</evidence>